<reference evidence="1 2" key="1">
    <citation type="submission" date="2013-11" db="EMBL/GenBank/DDBJ databases">
        <title>Opisthorchis viverrini - life in the bile duct.</title>
        <authorList>
            <person name="Young N.D."/>
            <person name="Nagarajan N."/>
            <person name="Lin S.J."/>
            <person name="Korhonen P.K."/>
            <person name="Jex A.R."/>
            <person name="Hall R.S."/>
            <person name="Safavi-Hemami H."/>
            <person name="Kaewkong W."/>
            <person name="Bertrand D."/>
            <person name="Gao S."/>
            <person name="Seet Q."/>
            <person name="Wongkham S."/>
            <person name="Teh B.T."/>
            <person name="Wongkham C."/>
            <person name="Intapan P.M."/>
            <person name="Maleewong W."/>
            <person name="Yang X."/>
            <person name="Hu M."/>
            <person name="Wang Z."/>
            <person name="Hofmann A."/>
            <person name="Sternberg P.W."/>
            <person name="Tan P."/>
            <person name="Wang J."/>
            <person name="Gasser R.B."/>
        </authorList>
    </citation>
    <scope>NUCLEOTIDE SEQUENCE [LARGE SCALE GENOMIC DNA]</scope>
</reference>
<name>A0A074ZR92_OPIVI</name>
<gene>
    <name evidence="1" type="ORF">T265_14128</name>
</gene>
<dbReference type="OrthoDB" id="6242193at2759"/>
<dbReference type="RefSeq" id="XP_009170410.1">
    <property type="nucleotide sequence ID" value="XM_009172146.1"/>
</dbReference>
<accession>A0A074ZR92</accession>
<dbReference type="AlphaFoldDB" id="A0A074ZR92"/>
<organism evidence="1 2">
    <name type="scientific">Opisthorchis viverrini</name>
    <name type="common">Southeast Asian liver fluke</name>
    <dbReference type="NCBI Taxonomy" id="6198"/>
    <lineage>
        <taxon>Eukaryota</taxon>
        <taxon>Metazoa</taxon>
        <taxon>Spiralia</taxon>
        <taxon>Lophotrochozoa</taxon>
        <taxon>Platyhelminthes</taxon>
        <taxon>Trematoda</taxon>
        <taxon>Digenea</taxon>
        <taxon>Opisthorchiida</taxon>
        <taxon>Opisthorchiata</taxon>
        <taxon>Opisthorchiidae</taxon>
        <taxon>Opisthorchis</taxon>
    </lineage>
</organism>
<protein>
    <submittedName>
        <fullName evidence="1">Uncharacterized protein</fullName>
    </submittedName>
</protein>
<sequence length="227" mass="25539">MDWTRYVRTMGNDCFSCVLIAGCFYAVLTSKIAEFVLPHGVLQRYTSHKLKSITLRLATDGVDQQLTAGRFGTHLWILTTHLSGIVSPYVSQGRVRRIYQNCLLESLPNAPPSDVNAYWDEIATPLHSCGNLVCATAQPDERKHWISDQTVALLKSWRNIEADPEHNPVQVLRQVEVGVRADHEVWWTQKAKELEAQKAGNASRLLQLIRATGPQKPPVSETIKNQN</sequence>
<proteinExistence type="predicted"/>
<dbReference type="EMBL" id="KL596764">
    <property type="protein sequence ID" value="KER25860.1"/>
    <property type="molecule type" value="Genomic_DNA"/>
</dbReference>
<dbReference type="Proteomes" id="UP000054324">
    <property type="component" value="Unassembled WGS sequence"/>
</dbReference>
<dbReference type="KEGG" id="ovi:T265_14128"/>
<evidence type="ECO:0000313" key="1">
    <source>
        <dbReference type="EMBL" id="KER25860.1"/>
    </source>
</evidence>
<dbReference type="GeneID" id="20328294"/>
<dbReference type="CTD" id="20328294"/>
<evidence type="ECO:0000313" key="2">
    <source>
        <dbReference type="Proteomes" id="UP000054324"/>
    </source>
</evidence>
<keyword evidence="2" id="KW-1185">Reference proteome</keyword>